<dbReference type="AlphaFoldDB" id="A0A4S8M9X7"/>
<evidence type="ECO:0000313" key="3">
    <source>
        <dbReference type="Proteomes" id="UP000297245"/>
    </source>
</evidence>
<feature type="compositionally biased region" description="Basic and acidic residues" evidence="1">
    <location>
        <begin position="227"/>
        <end position="257"/>
    </location>
</feature>
<dbReference type="Proteomes" id="UP000297245">
    <property type="component" value="Unassembled WGS sequence"/>
</dbReference>
<accession>A0A4S8M9X7</accession>
<organism evidence="2 3">
    <name type="scientific">Dendrothele bispora (strain CBS 962.96)</name>
    <dbReference type="NCBI Taxonomy" id="1314807"/>
    <lineage>
        <taxon>Eukaryota</taxon>
        <taxon>Fungi</taxon>
        <taxon>Dikarya</taxon>
        <taxon>Basidiomycota</taxon>
        <taxon>Agaricomycotina</taxon>
        <taxon>Agaricomycetes</taxon>
        <taxon>Agaricomycetidae</taxon>
        <taxon>Agaricales</taxon>
        <taxon>Agaricales incertae sedis</taxon>
        <taxon>Dendrothele</taxon>
    </lineage>
</organism>
<name>A0A4S8M9X7_DENBC</name>
<evidence type="ECO:0000313" key="2">
    <source>
        <dbReference type="EMBL" id="THU99224.1"/>
    </source>
</evidence>
<feature type="compositionally biased region" description="Polar residues" evidence="1">
    <location>
        <begin position="111"/>
        <end position="129"/>
    </location>
</feature>
<evidence type="ECO:0000256" key="1">
    <source>
        <dbReference type="SAM" id="MobiDB-lite"/>
    </source>
</evidence>
<reference evidence="2 3" key="1">
    <citation type="journal article" date="2019" name="Nat. Ecol. Evol.">
        <title>Megaphylogeny resolves global patterns of mushroom evolution.</title>
        <authorList>
            <person name="Varga T."/>
            <person name="Krizsan K."/>
            <person name="Foldi C."/>
            <person name="Dima B."/>
            <person name="Sanchez-Garcia M."/>
            <person name="Sanchez-Ramirez S."/>
            <person name="Szollosi G.J."/>
            <person name="Szarkandi J.G."/>
            <person name="Papp V."/>
            <person name="Albert L."/>
            <person name="Andreopoulos W."/>
            <person name="Angelini C."/>
            <person name="Antonin V."/>
            <person name="Barry K.W."/>
            <person name="Bougher N.L."/>
            <person name="Buchanan P."/>
            <person name="Buyck B."/>
            <person name="Bense V."/>
            <person name="Catcheside P."/>
            <person name="Chovatia M."/>
            <person name="Cooper J."/>
            <person name="Damon W."/>
            <person name="Desjardin D."/>
            <person name="Finy P."/>
            <person name="Geml J."/>
            <person name="Haridas S."/>
            <person name="Hughes K."/>
            <person name="Justo A."/>
            <person name="Karasinski D."/>
            <person name="Kautmanova I."/>
            <person name="Kiss B."/>
            <person name="Kocsube S."/>
            <person name="Kotiranta H."/>
            <person name="LaButti K.M."/>
            <person name="Lechner B.E."/>
            <person name="Liimatainen K."/>
            <person name="Lipzen A."/>
            <person name="Lukacs Z."/>
            <person name="Mihaltcheva S."/>
            <person name="Morgado L.N."/>
            <person name="Niskanen T."/>
            <person name="Noordeloos M.E."/>
            <person name="Ohm R.A."/>
            <person name="Ortiz-Santana B."/>
            <person name="Ovrebo C."/>
            <person name="Racz N."/>
            <person name="Riley R."/>
            <person name="Savchenko A."/>
            <person name="Shiryaev A."/>
            <person name="Soop K."/>
            <person name="Spirin V."/>
            <person name="Szebenyi C."/>
            <person name="Tomsovsky M."/>
            <person name="Tulloss R.E."/>
            <person name="Uehling J."/>
            <person name="Grigoriev I.V."/>
            <person name="Vagvolgyi C."/>
            <person name="Papp T."/>
            <person name="Martin F.M."/>
            <person name="Miettinen O."/>
            <person name="Hibbett D.S."/>
            <person name="Nagy L.G."/>
        </authorList>
    </citation>
    <scope>NUCLEOTIDE SEQUENCE [LARGE SCALE GENOMIC DNA]</scope>
    <source>
        <strain evidence="2 3">CBS 962.96</strain>
    </source>
</reference>
<feature type="compositionally biased region" description="Polar residues" evidence="1">
    <location>
        <begin position="85"/>
        <end position="103"/>
    </location>
</feature>
<feature type="region of interest" description="Disordered" evidence="1">
    <location>
        <begin position="85"/>
        <end position="147"/>
    </location>
</feature>
<gene>
    <name evidence="2" type="ORF">K435DRAFT_855901</name>
</gene>
<proteinExistence type="predicted"/>
<dbReference type="EMBL" id="ML179123">
    <property type="protein sequence ID" value="THU99224.1"/>
    <property type="molecule type" value="Genomic_DNA"/>
</dbReference>
<keyword evidence="3" id="KW-1185">Reference proteome</keyword>
<protein>
    <submittedName>
        <fullName evidence="2">Uncharacterized protein</fullName>
    </submittedName>
</protein>
<feature type="region of interest" description="Disordered" evidence="1">
    <location>
        <begin position="217"/>
        <end position="257"/>
    </location>
</feature>
<sequence>MSLTIPVEDLNRLQVSSHISIDGTLAIDLSLNSTISSEGLTYPSTNAKHCGITVTFKRSVNSDGSGWFLVMSTNFPDSSSFASGGTMPLSNENDLNGFETTSHGLGAPTGSPVSSEPNGMDSSMTQHSADPSHDFHSTNVRTTPGRAENLDPELLLQLMEYNFCLPSQISMIDMNDADTSLHNVTNLPMDCDEDRAQDKGKLFCQPSITLIRGPLLDLNENTEDTEDTHTRPPSDVSRWYEFESSRNERPRSEVINN</sequence>